<evidence type="ECO:0000256" key="1">
    <source>
        <dbReference type="ARBA" id="ARBA00004141"/>
    </source>
</evidence>
<protein>
    <recommendedName>
        <fullName evidence="10">Prenyltransferase</fullName>
    </recommendedName>
</protein>
<evidence type="ECO:0000256" key="2">
    <source>
        <dbReference type="ARBA" id="ARBA00004863"/>
    </source>
</evidence>
<evidence type="ECO:0000313" key="9">
    <source>
        <dbReference type="EMBL" id="GAH39455.1"/>
    </source>
</evidence>
<dbReference type="GO" id="GO:0016020">
    <property type="term" value="C:membrane"/>
    <property type="evidence" value="ECO:0007669"/>
    <property type="project" value="UniProtKB-SubCell"/>
</dbReference>
<dbReference type="Pfam" id="PF01040">
    <property type="entry name" value="UbiA"/>
    <property type="match status" value="1"/>
</dbReference>
<evidence type="ECO:0000256" key="4">
    <source>
        <dbReference type="ARBA" id="ARBA00022679"/>
    </source>
</evidence>
<dbReference type="UniPathway" id="UPA00079"/>
<proteinExistence type="predicted"/>
<evidence type="ECO:0000256" key="6">
    <source>
        <dbReference type="ARBA" id="ARBA00022989"/>
    </source>
</evidence>
<dbReference type="InterPro" id="IPR044878">
    <property type="entry name" value="UbiA_sf"/>
</dbReference>
<evidence type="ECO:0000256" key="5">
    <source>
        <dbReference type="ARBA" id="ARBA00022692"/>
    </source>
</evidence>
<feature type="transmembrane region" description="Helical" evidence="8">
    <location>
        <begin position="119"/>
        <end position="138"/>
    </location>
</feature>
<comment type="subcellular location">
    <subcellularLocation>
        <location evidence="1">Membrane</location>
        <topology evidence="1">Multi-pass membrane protein</topology>
    </subcellularLocation>
</comment>
<dbReference type="GO" id="GO:0042371">
    <property type="term" value="P:vitamin K biosynthetic process"/>
    <property type="evidence" value="ECO:0007669"/>
    <property type="project" value="TreeGrafter"/>
</dbReference>
<dbReference type="Gene3D" id="1.10.357.140">
    <property type="entry name" value="UbiA prenyltransferase"/>
    <property type="match status" value="1"/>
</dbReference>
<feature type="non-terminal residue" evidence="9">
    <location>
        <position position="245"/>
    </location>
</feature>
<accession>X1G3U9</accession>
<comment type="caution">
    <text evidence="9">The sequence shown here is derived from an EMBL/GenBank/DDBJ whole genome shotgun (WGS) entry which is preliminary data.</text>
</comment>
<keyword evidence="5 8" id="KW-0812">Transmembrane</keyword>
<comment type="pathway">
    <text evidence="2">Quinol/quinone metabolism; menaquinone biosynthesis.</text>
</comment>
<dbReference type="PANTHER" id="PTHR13929">
    <property type="entry name" value="1,4-DIHYDROXY-2-NAPHTHOATE OCTAPRENYLTRANSFERASE"/>
    <property type="match status" value="1"/>
</dbReference>
<sequence length="245" mass="26964">MKLKVWFLETRPQFLLLSVVLAFLGTCIAWYDGYFHLGYALLAFFGLLLCHISVNVLNDYFDYRSGIDLEVRRTPFSGGSGILPAALLKPRQVFWFGLVSFLLAVPIGVYFVIARGWALLPLLLVAAVCIILYTPFITKVGWPEWAPGLGMGALPVLGVYFVQTTAYTLPAVIACIPSGILVHNLLLLNEFPDAEADGKAGRKTLPIVMGKEKAGIVYSVLTLALYLWIIGWVVVGKMPEGRIQA</sequence>
<reference evidence="9" key="1">
    <citation type="journal article" date="2014" name="Front. Microbiol.">
        <title>High frequency of phylogenetically diverse reductive dehalogenase-homologous genes in deep subseafloor sedimentary metagenomes.</title>
        <authorList>
            <person name="Kawai M."/>
            <person name="Futagami T."/>
            <person name="Toyoda A."/>
            <person name="Takaki Y."/>
            <person name="Nishi S."/>
            <person name="Hori S."/>
            <person name="Arai W."/>
            <person name="Tsubouchi T."/>
            <person name="Morono Y."/>
            <person name="Uchiyama I."/>
            <person name="Ito T."/>
            <person name="Fujiyama A."/>
            <person name="Inagaki F."/>
            <person name="Takami H."/>
        </authorList>
    </citation>
    <scope>NUCLEOTIDE SEQUENCE</scope>
    <source>
        <strain evidence="9">Expedition CK06-06</strain>
    </source>
</reference>
<evidence type="ECO:0000256" key="7">
    <source>
        <dbReference type="ARBA" id="ARBA00023136"/>
    </source>
</evidence>
<evidence type="ECO:0000256" key="3">
    <source>
        <dbReference type="ARBA" id="ARBA00022428"/>
    </source>
</evidence>
<feature type="transmembrane region" description="Helical" evidence="8">
    <location>
        <begin position="93"/>
        <end position="113"/>
    </location>
</feature>
<dbReference type="InterPro" id="IPR026046">
    <property type="entry name" value="UBIAD1"/>
</dbReference>
<dbReference type="CDD" id="cd13962">
    <property type="entry name" value="PT_UbiA_UBIAD1"/>
    <property type="match status" value="1"/>
</dbReference>
<dbReference type="AlphaFoldDB" id="X1G3U9"/>
<evidence type="ECO:0000256" key="8">
    <source>
        <dbReference type="SAM" id="Phobius"/>
    </source>
</evidence>
<evidence type="ECO:0008006" key="10">
    <source>
        <dbReference type="Google" id="ProtNLM"/>
    </source>
</evidence>
<name>X1G3U9_9ZZZZ</name>
<feature type="transmembrane region" description="Helical" evidence="8">
    <location>
        <begin position="215"/>
        <end position="235"/>
    </location>
</feature>
<dbReference type="InterPro" id="IPR000537">
    <property type="entry name" value="UbiA_prenyltransferase"/>
</dbReference>
<gene>
    <name evidence="9" type="ORF">S03H2_18536</name>
</gene>
<dbReference type="GO" id="GO:0009234">
    <property type="term" value="P:menaquinone biosynthetic process"/>
    <property type="evidence" value="ECO:0007669"/>
    <property type="project" value="UniProtKB-UniPathway"/>
</dbReference>
<feature type="transmembrane region" description="Helical" evidence="8">
    <location>
        <begin position="145"/>
        <end position="162"/>
    </location>
</feature>
<keyword evidence="4" id="KW-0808">Transferase</keyword>
<dbReference type="EMBL" id="BARU01009621">
    <property type="protein sequence ID" value="GAH39455.1"/>
    <property type="molecule type" value="Genomic_DNA"/>
</dbReference>
<keyword evidence="3" id="KW-0474">Menaquinone biosynthesis</keyword>
<feature type="transmembrane region" description="Helical" evidence="8">
    <location>
        <begin position="37"/>
        <end position="57"/>
    </location>
</feature>
<organism evidence="9">
    <name type="scientific">marine sediment metagenome</name>
    <dbReference type="NCBI Taxonomy" id="412755"/>
    <lineage>
        <taxon>unclassified sequences</taxon>
        <taxon>metagenomes</taxon>
        <taxon>ecological metagenomes</taxon>
    </lineage>
</organism>
<keyword evidence="7 8" id="KW-0472">Membrane</keyword>
<keyword evidence="6 8" id="KW-1133">Transmembrane helix</keyword>
<dbReference type="PANTHER" id="PTHR13929:SF0">
    <property type="entry name" value="UBIA PRENYLTRANSFERASE DOMAIN-CONTAINING PROTEIN 1"/>
    <property type="match status" value="1"/>
</dbReference>
<feature type="transmembrane region" description="Helical" evidence="8">
    <location>
        <begin position="12"/>
        <end position="31"/>
    </location>
</feature>
<dbReference type="GO" id="GO:0004659">
    <property type="term" value="F:prenyltransferase activity"/>
    <property type="evidence" value="ECO:0007669"/>
    <property type="project" value="InterPro"/>
</dbReference>